<protein>
    <submittedName>
        <fullName evidence="1">Uncharacterized protein</fullName>
    </submittedName>
</protein>
<keyword evidence="2" id="KW-1185">Reference proteome</keyword>
<gene>
    <name evidence="1" type="ORF">ACFSW5_25455</name>
</gene>
<dbReference type="Proteomes" id="UP001597493">
    <property type="component" value="Unassembled WGS sequence"/>
</dbReference>
<evidence type="ECO:0000313" key="1">
    <source>
        <dbReference type="EMBL" id="MFD2663591.1"/>
    </source>
</evidence>
<comment type="caution">
    <text evidence="1">The sequence shown here is derived from an EMBL/GenBank/DDBJ whole genome shotgun (WGS) entry which is preliminary data.</text>
</comment>
<name>A0ABW5R4C3_9BACL</name>
<accession>A0ABW5R4C3</accession>
<organism evidence="1 2">
    <name type="scientific">Paenibacillus thailandensis</name>
    <dbReference type="NCBI Taxonomy" id="393250"/>
    <lineage>
        <taxon>Bacteria</taxon>
        <taxon>Bacillati</taxon>
        <taxon>Bacillota</taxon>
        <taxon>Bacilli</taxon>
        <taxon>Bacillales</taxon>
        <taxon>Paenibacillaceae</taxon>
        <taxon>Paenibacillus</taxon>
    </lineage>
</organism>
<sequence>MMTGPDNRIRTKSERMDQYLEARKSEAAGIGVPDIVAAVNEIYNIDLESAPLLGAASAEADKTDARTAIGAWLEQCGRQAAGAEIRTMINESFGINLDAISALDGAGISLFSKGQWIVRDDSDLFIVYTGEGDLDVRISPAPSFVRQTGAKELPDHLVRELVRLGFDFEPETGSCYYLSPTGEAVPDAFKGQTMKAVLDAIRQTRSH</sequence>
<dbReference type="EMBL" id="JBHUMY010000043">
    <property type="protein sequence ID" value="MFD2663591.1"/>
    <property type="molecule type" value="Genomic_DNA"/>
</dbReference>
<dbReference type="RefSeq" id="WP_379279888.1">
    <property type="nucleotide sequence ID" value="NZ_JBHUGT010000011.1"/>
</dbReference>
<evidence type="ECO:0000313" key="2">
    <source>
        <dbReference type="Proteomes" id="UP001597493"/>
    </source>
</evidence>
<proteinExistence type="predicted"/>
<reference evidence="2" key="1">
    <citation type="journal article" date="2019" name="Int. J. Syst. Evol. Microbiol.">
        <title>The Global Catalogue of Microorganisms (GCM) 10K type strain sequencing project: providing services to taxonomists for standard genome sequencing and annotation.</title>
        <authorList>
            <consortium name="The Broad Institute Genomics Platform"/>
            <consortium name="The Broad Institute Genome Sequencing Center for Infectious Disease"/>
            <person name="Wu L."/>
            <person name="Ma J."/>
        </authorList>
    </citation>
    <scope>NUCLEOTIDE SEQUENCE [LARGE SCALE GENOMIC DNA]</scope>
    <source>
        <strain evidence="2">TISTR 1827</strain>
    </source>
</reference>